<proteinExistence type="predicted"/>
<comment type="caution">
    <text evidence="2">The sequence shown here is derived from an EMBL/GenBank/DDBJ whole genome shotgun (WGS) entry which is preliminary data.</text>
</comment>
<feature type="non-terminal residue" evidence="2">
    <location>
        <position position="262"/>
    </location>
</feature>
<dbReference type="EMBL" id="BARS01009096">
    <property type="protein sequence ID" value="GAF69784.1"/>
    <property type="molecule type" value="Genomic_DNA"/>
</dbReference>
<keyword evidence="1" id="KW-1133">Transmembrane helix</keyword>
<gene>
    <name evidence="2" type="ORF">S01H1_17183</name>
</gene>
<name>X0RLS3_9ZZZZ</name>
<feature type="transmembrane region" description="Helical" evidence="1">
    <location>
        <begin position="12"/>
        <end position="33"/>
    </location>
</feature>
<keyword evidence="1" id="KW-0472">Membrane</keyword>
<protein>
    <submittedName>
        <fullName evidence="2">Uncharacterized protein</fullName>
    </submittedName>
</protein>
<evidence type="ECO:0000256" key="1">
    <source>
        <dbReference type="SAM" id="Phobius"/>
    </source>
</evidence>
<reference evidence="2" key="1">
    <citation type="journal article" date="2014" name="Front. Microbiol.">
        <title>High frequency of phylogenetically diverse reductive dehalogenase-homologous genes in deep subseafloor sedimentary metagenomes.</title>
        <authorList>
            <person name="Kawai M."/>
            <person name="Futagami T."/>
            <person name="Toyoda A."/>
            <person name="Takaki Y."/>
            <person name="Nishi S."/>
            <person name="Hori S."/>
            <person name="Arai W."/>
            <person name="Tsubouchi T."/>
            <person name="Morono Y."/>
            <person name="Uchiyama I."/>
            <person name="Ito T."/>
            <person name="Fujiyama A."/>
            <person name="Inagaki F."/>
            <person name="Takami H."/>
        </authorList>
    </citation>
    <scope>NUCLEOTIDE SEQUENCE</scope>
    <source>
        <strain evidence="2">Expedition CK06-06</strain>
    </source>
</reference>
<organism evidence="2">
    <name type="scientific">marine sediment metagenome</name>
    <dbReference type="NCBI Taxonomy" id="412755"/>
    <lineage>
        <taxon>unclassified sequences</taxon>
        <taxon>metagenomes</taxon>
        <taxon>ecological metagenomes</taxon>
    </lineage>
</organism>
<dbReference type="AlphaFoldDB" id="X0RLS3"/>
<evidence type="ECO:0000313" key="2">
    <source>
        <dbReference type="EMBL" id="GAF69784.1"/>
    </source>
</evidence>
<sequence length="262" mass="27681">MRFEGFCRLLRGFVVVLGVAVLTVALTTCSIVPEDGQDQPGAPLPGDDGEPSPMVAIVSFKTDFGVSALEDPISVFYRVITDADDAQVTAFYESVATDERTTIRTNLPVGENRAFDFDPQAAGVGSYHVGIIVTIDGTEEVALSEGIIRVEGSPDPRFFQPCDPRFDDPEPCDGITEVSPGAEVPISFDAGDPEGIVRWRLFYLAEGDSRGVPPDELGTQLATGSGNVGSFNFSTTGLPLGDYEIGVSATDTGFSISATVGN</sequence>
<keyword evidence="1" id="KW-0812">Transmembrane</keyword>
<accession>X0RLS3</accession>